<evidence type="ECO:0000256" key="1">
    <source>
        <dbReference type="ARBA" id="ARBA00022801"/>
    </source>
</evidence>
<evidence type="ECO:0000313" key="5">
    <source>
        <dbReference type="EMBL" id="MDT9594996.1"/>
    </source>
</evidence>
<dbReference type="PANTHER" id="PTHR43156">
    <property type="entry name" value="STAGE II SPORULATION PROTEIN E-RELATED"/>
    <property type="match status" value="1"/>
</dbReference>
<feature type="domain" description="GAF" evidence="3">
    <location>
        <begin position="33"/>
        <end position="178"/>
    </location>
</feature>
<dbReference type="InterPro" id="IPR029016">
    <property type="entry name" value="GAF-like_dom_sf"/>
</dbReference>
<keyword evidence="1" id="KW-0378">Hydrolase</keyword>
<dbReference type="InterPro" id="IPR003018">
    <property type="entry name" value="GAF"/>
</dbReference>
<sequence>MLGQVVDVTSPLGPPGAQPSGSRFSSRLRPVADGDPALRAVLERTRAQLGSQTATVLLLDETSGKLHPVAAVGFGRRWRTASLVSIGQGFAGRVASTRRPLSVDRTGGDPVVNPVLRASPVVSLLGVPLLDGDRVVGVLHVGFHDRRAFDAGEVAQLEEAGAELVRALAAGAFHEAQAAALALQRSLLPTLHDVDGLELAARYLPADGELGGDWYDVMELPDDRVGIVMGDVMGHGLHAAVVMGRLRSALRAYALDDEDPAVVLHRLDRMLCHFEAGTTATVLYVVARPPFTELRFSCAGHLAPVRARTDGHVRRVDLEPDVLLGMDPTAPRSSSTLALAPGESLAMFTDGLVEMRRTGGVDPYWEQLERIERGFSAADHPELACSRILTEAVGDETTDDDIALLVMRRTAAG</sequence>
<dbReference type="EMBL" id="JAVYII010000009">
    <property type="protein sequence ID" value="MDT9594996.1"/>
    <property type="molecule type" value="Genomic_DNA"/>
</dbReference>
<keyword evidence="6" id="KW-1185">Reference proteome</keyword>
<dbReference type="Proteomes" id="UP001268542">
    <property type="component" value="Unassembled WGS sequence"/>
</dbReference>
<organism evidence="5 6">
    <name type="scientific">Nocardioides imazamoxiresistens</name>
    <dbReference type="NCBI Taxonomy" id="3231893"/>
    <lineage>
        <taxon>Bacteria</taxon>
        <taxon>Bacillati</taxon>
        <taxon>Actinomycetota</taxon>
        <taxon>Actinomycetes</taxon>
        <taxon>Propionibacteriales</taxon>
        <taxon>Nocardioidaceae</taxon>
        <taxon>Nocardioides</taxon>
    </lineage>
</organism>
<proteinExistence type="predicted"/>
<dbReference type="SUPFAM" id="SSF55781">
    <property type="entry name" value="GAF domain-like"/>
    <property type="match status" value="1"/>
</dbReference>
<feature type="domain" description="PPM-type phosphatase" evidence="4">
    <location>
        <begin position="194"/>
        <end position="409"/>
    </location>
</feature>
<protein>
    <submittedName>
        <fullName evidence="5">SpoIIE family protein phosphatase</fullName>
    </submittedName>
</protein>
<dbReference type="InterPro" id="IPR052016">
    <property type="entry name" value="Bact_Sigma-Reg"/>
</dbReference>
<dbReference type="SMART" id="SM00331">
    <property type="entry name" value="PP2C_SIG"/>
    <property type="match status" value="1"/>
</dbReference>
<dbReference type="Pfam" id="PF07228">
    <property type="entry name" value="SpoIIE"/>
    <property type="match status" value="1"/>
</dbReference>
<name>A0ABU3Q1J0_9ACTN</name>
<dbReference type="InterPro" id="IPR036457">
    <property type="entry name" value="PPM-type-like_dom_sf"/>
</dbReference>
<reference evidence="5 6" key="1">
    <citation type="submission" date="2023-08" db="EMBL/GenBank/DDBJ databases">
        <title>Nocardioides seae sp. nov., a bacterium isolated from a soil.</title>
        <authorList>
            <person name="Wang X."/>
        </authorList>
    </citation>
    <scope>NUCLEOTIDE SEQUENCE [LARGE SCALE GENOMIC DNA]</scope>
    <source>
        <strain evidence="5 6">YZH12</strain>
    </source>
</reference>
<gene>
    <name evidence="5" type="ORF">RDV89_18045</name>
</gene>
<dbReference type="Pfam" id="PF13185">
    <property type="entry name" value="GAF_2"/>
    <property type="match status" value="1"/>
</dbReference>
<evidence type="ECO:0000256" key="2">
    <source>
        <dbReference type="SAM" id="MobiDB-lite"/>
    </source>
</evidence>
<evidence type="ECO:0000259" key="4">
    <source>
        <dbReference type="SMART" id="SM00331"/>
    </source>
</evidence>
<feature type="region of interest" description="Disordered" evidence="2">
    <location>
        <begin position="1"/>
        <end position="29"/>
    </location>
</feature>
<accession>A0ABU3Q1J0</accession>
<evidence type="ECO:0000259" key="3">
    <source>
        <dbReference type="SMART" id="SM00065"/>
    </source>
</evidence>
<comment type="caution">
    <text evidence="5">The sequence shown here is derived from an EMBL/GenBank/DDBJ whole genome shotgun (WGS) entry which is preliminary data.</text>
</comment>
<evidence type="ECO:0000313" key="6">
    <source>
        <dbReference type="Proteomes" id="UP001268542"/>
    </source>
</evidence>
<dbReference type="InterPro" id="IPR001932">
    <property type="entry name" value="PPM-type_phosphatase-like_dom"/>
</dbReference>
<dbReference type="SUPFAM" id="SSF81606">
    <property type="entry name" value="PP2C-like"/>
    <property type="match status" value="1"/>
</dbReference>
<dbReference type="RefSeq" id="WP_315735324.1">
    <property type="nucleotide sequence ID" value="NZ_JAVYII010000009.1"/>
</dbReference>
<dbReference type="Gene3D" id="3.60.40.10">
    <property type="entry name" value="PPM-type phosphatase domain"/>
    <property type="match status" value="1"/>
</dbReference>
<dbReference type="SMART" id="SM00065">
    <property type="entry name" value="GAF"/>
    <property type="match status" value="1"/>
</dbReference>
<dbReference type="Gene3D" id="3.30.450.40">
    <property type="match status" value="1"/>
</dbReference>
<dbReference type="PANTHER" id="PTHR43156:SF2">
    <property type="entry name" value="STAGE II SPORULATION PROTEIN E"/>
    <property type="match status" value="1"/>
</dbReference>